<dbReference type="EMBL" id="CP048409">
    <property type="protein sequence ID" value="QIA07769.1"/>
    <property type="molecule type" value="Genomic_DNA"/>
</dbReference>
<dbReference type="Proteomes" id="UP000474630">
    <property type="component" value="Chromosome"/>
</dbReference>
<dbReference type="RefSeq" id="WP_163345690.1">
    <property type="nucleotide sequence ID" value="NZ_CP048409.1"/>
</dbReference>
<evidence type="ECO:0000256" key="2">
    <source>
        <dbReference type="ARBA" id="ARBA00022729"/>
    </source>
</evidence>
<dbReference type="KEGG" id="drc:G0Q07_08535"/>
<dbReference type="SMART" id="SM01419">
    <property type="entry name" value="Thiol-ester_cl"/>
    <property type="match status" value="1"/>
</dbReference>
<evidence type="ECO:0000256" key="1">
    <source>
        <dbReference type="ARBA" id="ARBA00010556"/>
    </source>
</evidence>
<dbReference type="Pfam" id="PF17972">
    <property type="entry name" value="bMG5"/>
    <property type="match status" value="1"/>
</dbReference>
<dbReference type="Pfam" id="PF00207">
    <property type="entry name" value="A2M"/>
    <property type="match status" value="1"/>
</dbReference>
<evidence type="ECO:0000259" key="4">
    <source>
        <dbReference type="SMART" id="SM01360"/>
    </source>
</evidence>
<dbReference type="InterPro" id="IPR047565">
    <property type="entry name" value="Alpha-macroglob_thiol-ester_cl"/>
</dbReference>
<dbReference type="InterPro" id="IPR041462">
    <property type="entry name" value="Bact_A2M_MG6"/>
</dbReference>
<proteinExistence type="inferred from homology"/>
<dbReference type="InterPro" id="IPR008930">
    <property type="entry name" value="Terpenoid_cyclase/PrenylTrfase"/>
</dbReference>
<keyword evidence="6" id="KW-1185">Reference proteome</keyword>
<dbReference type="Pfam" id="PF01835">
    <property type="entry name" value="MG2"/>
    <property type="match status" value="1"/>
</dbReference>
<feature type="domain" description="Alpha-2-macroglobulin" evidence="4">
    <location>
        <begin position="1177"/>
        <end position="1266"/>
    </location>
</feature>
<dbReference type="SMART" id="SM01360">
    <property type="entry name" value="A2M"/>
    <property type="match status" value="1"/>
</dbReference>
<dbReference type="CDD" id="cd02891">
    <property type="entry name" value="A2M_like"/>
    <property type="match status" value="1"/>
</dbReference>
<reference evidence="5 6" key="1">
    <citation type="submission" date="2020-02" db="EMBL/GenBank/DDBJ databases">
        <title>Genome sequencing for Draconibacterium sp. strain M1.</title>
        <authorList>
            <person name="Park S.-J."/>
        </authorList>
    </citation>
    <scope>NUCLEOTIDE SEQUENCE [LARGE SCALE GENOMIC DNA]</scope>
    <source>
        <strain evidence="5 6">M1</strain>
    </source>
</reference>
<evidence type="ECO:0000313" key="6">
    <source>
        <dbReference type="Proteomes" id="UP000474630"/>
    </source>
</evidence>
<dbReference type="InterPro" id="IPR002890">
    <property type="entry name" value="MG2"/>
</dbReference>
<dbReference type="GO" id="GO:0005615">
    <property type="term" value="C:extracellular space"/>
    <property type="evidence" value="ECO:0007669"/>
    <property type="project" value="InterPro"/>
</dbReference>
<dbReference type="Pfam" id="PF17962">
    <property type="entry name" value="bMG6"/>
    <property type="match status" value="1"/>
</dbReference>
<dbReference type="InterPro" id="IPR051802">
    <property type="entry name" value="YfhM-like"/>
</dbReference>
<protein>
    <recommendedName>
        <fullName evidence="7">Alpha-2-macroglobulin</fullName>
    </recommendedName>
</protein>
<name>A0A6C0RCD7_9BACT</name>
<sequence length="1840" mass="208043">MKKFIVPLFFLLLFTVSCKKNNNKEVGPSAEYTYYVQAFTSGVISSRTAIAVHLTKPVEFEDLADELFEFKPAIKGKAVQVSDRIFEFRPSEPLKQGVTYEANFLLGKVMQVKSDLQKMPFRFSTVPQSFSVTVEGLKNYEDVGSEQMQLTGYILTADVAEAQAVEKILTTSLNNNELPVRWNHNTDGRKHFFTVDSIARLQDNPGKLEVKWDGSSLDLNEKGVKELEVPALSDFKVLEASVVQQPEQCVNIRFSDVLLKTQDLNGLIDLENNQDLRFELDGSLVKIWIEKRISGEINLTVHEGIKSSNYARLKSGANFLLQFTNAEPRLRLLGKGVIVPQSESMIFPFEAISLNAVDVRIIQIFKDNVAQFFQGNSLDGKNDLKQVGRLIYDKKVDLYSEEPINYNNWNTFKIDLAKLIDIEQGAIFRVELRFSKAYSLYNCPDNETDETLKEPDLNQEEDYKTNWDTPGWYSNHYYPDGYNWRERDNPCHVSYYNSDRFVSKNIMASQMGIVAKEGKDYRMLFAVSNLISTEPMGDVDLKLYNFQHQLIETIKTDSRGFAEVDLKKKPFLLIAQKGDQFGYLRLDDGTSLSISNFNVSGQEITDGMKGFIYGERDVWRPGDTLFLNFILETNASRAENHPVIFSLTNPKNQQVERRVVTNSENGFYQLTTNTQKDASTGNWRAEVQVGNSRFSKRIKIETIKPNRLKIELDLPENKMLDQSNKVVPITATWLHGSPAKSLKAKVDVLLTKANTTFDNFQNYTFTDPATSYAQKEQTIFDGKLDESGKANVSFEPEGLENAPGMLNAWFTSRVFESGGDFSTSIVSAKYSPFESYVGVRMPESDDNWYTTDTDYLPEIVTVDKNGKPVSGNDLEVQLYKINWRWWWESGSENLAHYVSGRSYQPMSNWNISNAKHKSKIKLNVKYNNWQDNGRYFLWVKDNTSGHSTGTTFYMSKWGNWRSDGMEQGATMLSVRTNKAKYNVGDDIEVIIPSSKAGKALVSLENGTEVLDMFWVETTDKETRFTLKANKKMAPNFYVNVSLIQAYANTENDAPLRLYGIIPVKVENPETILQPEIKTLSEIEPETNYTVEVSEKNGKKMTYTLAVVDEGLLGLTNYKTPNPHYTFYQREALGVKSWDMYDYVAGAYGARLEKAFAIGGDGSLVESDKKEANRFKPVVQFAGPFTLEAGKTQKHEFKMPNYVGAVRMMVVAGNQGAYGAEEISVPVRKGLMLLATVPRMLAPLETFDLPVDVFAMKDHVKNVSVSVKTNELFELAGEKENSIQFDETGEKMTFFKLNVKDDIGVGKIVVEAKSGDERAIYEVEVDVRNPNLQVTKQEMKLVNSNESWACTLQSPGTPGTNKAWIEITGFPPLNLTKHLNYLIQYPHGCVEQVTSSVFPQLFLGQLTDVTANQKLEIEDNVRKALVKLQSFQLGSGGFSYWPGSSFVNKWATNYVGHFILMAEKAGYSLPFGLKDKWLRYQRREARNWKGNRSFEHSSQLRNYDLTQAYRLYTLALSGSPDMAAMNRLREKGNKSPDITWRLAAAYILAGRKDAAEQLVANVTTQVKDYREFGGTFGSSLRDKAMLLEALTLLNDQENAFEMLQSISDEMNEREWLSTQTAAWCLFAAACFSEEFYAGDNETSFDLEVNGKNHQLRTKIPVVKIPVENSTADQVNLEMENEGSSATFVRVVTQGIPSGIDSVSSSANLIMNIKYLDSATNEINPASISQGSDFSMVVTVKHPGKRVDYEEMVLSTLVPSGWEILNKRIGDVPGEEPNFEYQDIRDDRIYTYFDLAMNEQKSFVFYLNASYKGRFYQPPVSCGAMYDNSVSAKKAGRMVVVK</sequence>
<gene>
    <name evidence="5" type="ORF">G0Q07_08535</name>
</gene>
<evidence type="ECO:0000259" key="3">
    <source>
        <dbReference type="SMART" id="SM01359"/>
    </source>
</evidence>
<dbReference type="Pfam" id="PF07703">
    <property type="entry name" value="A2M_BRD"/>
    <property type="match status" value="1"/>
</dbReference>
<accession>A0A6C0RCD7</accession>
<dbReference type="InterPro" id="IPR021868">
    <property type="entry name" value="Alpha_2_Macroglob_MG3"/>
</dbReference>
<dbReference type="InterPro" id="IPR011626">
    <property type="entry name" value="Alpha-macroglobulin_TED"/>
</dbReference>
<dbReference type="SMART" id="SM01359">
    <property type="entry name" value="A2M_N_2"/>
    <property type="match status" value="1"/>
</dbReference>
<dbReference type="PROSITE" id="PS51257">
    <property type="entry name" value="PROKAR_LIPOPROTEIN"/>
    <property type="match status" value="1"/>
</dbReference>
<dbReference type="InterPro" id="IPR041203">
    <property type="entry name" value="Bact_A2M_MG5"/>
</dbReference>
<evidence type="ECO:0000313" key="5">
    <source>
        <dbReference type="EMBL" id="QIA07769.1"/>
    </source>
</evidence>
<comment type="similarity">
    <text evidence="1">Belongs to the protease inhibitor I39 (alpha-2-macroglobulin) family. Bacterial alpha-2-macroglobulin subfamily.</text>
</comment>
<dbReference type="InterPro" id="IPR001599">
    <property type="entry name" value="Macroglobln_a2"/>
</dbReference>
<evidence type="ECO:0008006" key="7">
    <source>
        <dbReference type="Google" id="ProtNLM"/>
    </source>
</evidence>
<dbReference type="Pfam" id="PF07678">
    <property type="entry name" value="TED_complement"/>
    <property type="match status" value="1"/>
</dbReference>
<dbReference type="GO" id="GO:0004866">
    <property type="term" value="F:endopeptidase inhibitor activity"/>
    <property type="evidence" value="ECO:0007669"/>
    <property type="project" value="InterPro"/>
</dbReference>
<dbReference type="PANTHER" id="PTHR40094:SF1">
    <property type="entry name" value="UBIQUITIN DOMAIN-CONTAINING PROTEIN"/>
    <property type="match status" value="1"/>
</dbReference>
<keyword evidence="2" id="KW-0732">Signal</keyword>
<dbReference type="Pfam" id="PF17973">
    <property type="entry name" value="bMG10"/>
    <property type="match status" value="1"/>
</dbReference>
<dbReference type="PANTHER" id="PTHR40094">
    <property type="entry name" value="ALPHA-2-MACROGLOBULIN HOMOLOG"/>
    <property type="match status" value="1"/>
</dbReference>
<dbReference type="Pfam" id="PF11974">
    <property type="entry name" value="bMG3"/>
    <property type="match status" value="1"/>
</dbReference>
<dbReference type="SUPFAM" id="SSF48239">
    <property type="entry name" value="Terpenoid cyclases/Protein prenyltransferases"/>
    <property type="match status" value="1"/>
</dbReference>
<feature type="domain" description="Alpha-2-macroglobulin bait region" evidence="3">
    <location>
        <begin position="972"/>
        <end position="1114"/>
    </location>
</feature>
<dbReference type="Gene3D" id="2.60.40.1930">
    <property type="match status" value="1"/>
</dbReference>
<dbReference type="InterPro" id="IPR041246">
    <property type="entry name" value="Bact_MG10"/>
</dbReference>
<dbReference type="Gene3D" id="1.50.10.20">
    <property type="match status" value="1"/>
</dbReference>
<organism evidence="5 6">
    <name type="scientific">Draconibacterium halophilum</name>
    <dbReference type="NCBI Taxonomy" id="2706887"/>
    <lineage>
        <taxon>Bacteria</taxon>
        <taxon>Pseudomonadati</taxon>
        <taxon>Bacteroidota</taxon>
        <taxon>Bacteroidia</taxon>
        <taxon>Marinilabiliales</taxon>
        <taxon>Prolixibacteraceae</taxon>
        <taxon>Draconibacterium</taxon>
    </lineage>
</organism>
<dbReference type="InterPro" id="IPR011625">
    <property type="entry name" value="A2M_N_BRD"/>
</dbReference>